<gene>
    <name evidence="2" type="ORF">NV381_02410</name>
</gene>
<accession>A0ABT1YA32</accession>
<dbReference type="EMBL" id="JANQBD010000001">
    <property type="protein sequence ID" value="MCR8630046.1"/>
    <property type="molecule type" value="Genomic_DNA"/>
</dbReference>
<name>A0ABT1YA32_9BACL</name>
<dbReference type="SUPFAM" id="SSF51430">
    <property type="entry name" value="NAD(P)-linked oxidoreductase"/>
    <property type="match status" value="1"/>
</dbReference>
<dbReference type="Pfam" id="PF00248">
    <property type="entry name" value="Aldo_ket_red"/>
    <property type="match status" value="1"/>
</dbReference>
<evidence type="ECO:0000259" key="1">
    <source>
        <dbReference type="Pfam" id="PF00248"/>
    </source>
</evidence>
<dbReference type="InterPro" id="IPR053135">
    <property type="entry name" value="AKR2_Oxidoreductase"/>
</dbReference>
<sequence length="334" mass="38052">MHNLSLRGQENSLFRLGFGAMGLDGRFGVQDDETMIESLLYSLEQGVNFIDTARAYGRSEELVGKALKRWGGPRPFVATKVEARQAPAGYLPGAGFHYAIPVEAAYPRGSVTESVEESLRQLDMDCIDLVQMHQYWPQWDDSDYWMEELIRLREQGKLRFIGVSLPDHRSDLGIGLARSGHIDAIQTIINIFDSTAFDGLVPVCRDHGVAVIARVIMDEGGLTGWLKENTEIPPSDYRYQYFDCVPRSLYMNKVNRLQEYIPDYSDSLAELAVRFVLNDPGVTVALTSMQVREYAEANIDAARKGALPDHLFDSMKVRNRWFRHFYHERRHLDL</sequence>
<dbReference type="PANTHER" id="PTHR43312:SF1">
    <property type="entry name" value="NADP-DEPENDENT OXIDOREDUCTASE DOMAIN-CONTAINING PROTEIN"/>
    <property type="match status" value="1"/>
</dbReference>
<dbReference type="Gene3D" id="3.20.20.100">
    <property type="entry name" value="NADP-dependent oxidoreductase domain"/>
    <property type="match status" value="1"/>
</dbReference>
<proteinExistence type="predicted"/>
<reference evidence="2 3" key="1">
    <citation type="submission" date="2022-08" db="EMBL/GenBank/DDBJ databases">
        <title>Paenibacillus endoradicis sp. nov., Paenibacillus radicibacter sp. nov and Paenibacillus pararadicis sp. nov., three cold-adapted plant growth-promoting bacteria isolated from root of Larix gmelinii in Great Khingan.</title>
        <authorList>
            <person name="Xue H."/>
        </authorList>
    </citation>
    <scope>NUCLEOTIDE SEQUENCE [LARGE SCALE GENOMIC DNA]</scope>
    <source>
        <strain evidence="2 3">N5-1-1-5</strain>
    </source>
</reference>
<evidence type="ECO:0000313" key="3">
    <source>
        <dbReference type="Proteomes" id="UP001300012"/>
    </source>
</evidence>
<dbReference type="CDD" id="cd19086">
    <property type="entry name" value="AKR_AKR11C1"/>
    <property type="match status" value="1"/>
</dbReference>
<keyword evidence="3" id="KW-1185">Reference proteome</keyword>
<dbReference type="PANTHER" id="PTHR43312">
    <property type="entry name" value="D-THREO-ALDOSE 1-DEHYDROGENASE"/>
    <property type="match status" value="1"/>
</dbReference>
<dbReference type="InterPro" id="IPR023210">
    <property type="entry name" value="NADP_OxRdtase_dom"/>
</dbReference>
<protein>
    <submittedName>
        <fullName evidence="2">Aldo/keto reductase</fullName>
    </submittedName>
</protein>
<evidence type="ECO:0000313" key="2">
    <source>
        <dbReference type="EMBL" id="MCR8630046.1"/>
    </source>
</evidence>
<comment type="caution">
    <text evidence="2">The sequence shown here is derived from an EMBL/GenBank/DDBJ whole genome shotgun (WGS) entry which is preliminary data.</text>
</comment>
<dbReference type="Proteomes" id="UP001300012">
    <property type="component" value="Unassembled WGS sequence"/>
</dbReference>
<dbReference type="RefSeq" id="WP_258211650.1">
    <property type="nucleotide sequence ID" value="NZ_JANQBD010000001.1"/>
</dbReference>
<feature type="domain" description="NADP-dependent oxidoreductase" evidence="1">
    <location>
        <begin position="15"/>
        <end position="312"/>
    </location>
</feature>
<dbReference type="InterPro" id="IPR036812">
    <property type="entry name" value="NAD(P)_OxRdtase_dom_sf"/>
</dbReference>
<organism evidence="2 3">
    <name type="scientific">Paenibacillus radicis</name>
    <name type="common">ex Xue et al. 2023</name>
    <dbReference type="NCBI Taxonomy" id="2972489"/>
    <lineage>
        <taxon>Bacteria</taxon>
        <taxon>Bacillati</taxon>
        <taxon>Bacillota</taxon>
        <taxon>Bacilli</taxon>
        <taxon>Bacillales</taxon>
        <taxon>Paenibacillaceae</taxon>
        <taxon>Paenibacillus</taxon>
    </lineage>
</organism>